<gene>
    <name evidence="2" type="ORF">WNY77_09370</name>
</gene>
<sequence length="92" mass="10015">MFTKSTIAAIALTSTFAFSSHASAAEVNLEQFVSGMMVKTIETTKTELQYGIQEAVLTASNMFSINSNEPVYASKVTITDLNVKEEDKNQAE</sequence>
<dbReference type="RefSeq" id="WP_006991673.1">
    <property type="nucleotide sequence ID" value="NZ_JBBMQS010000005.1"/>
</dbReference>
<evidence type="ECO:0000313" key="3">
    <source>
        <dbReference type="Proteomes" id="UP001461163"/>
    </source>
</evidence>
<reference evidence="2 3" key="1">
    <citation type="submission" date="2024-03" db="EMBL/GenBank/DDBJ databases">
        <title>Community enrichment and isolation of bacterial strains for fucoidan degradation.</title>
        <authorList>
            <person name="Sichert A."/>
        </authorList>
    </citation>
    <scope>NUCLEOTIDE SEQUENCE [LARGE SCALE GENOMIC DNA]</scope>
    <source>
        <strain evidence="2 3">AS12</strain>
    </source>
</reference>
<comment type="caution">
    <text evidence="2">The sequence shown here is derived from an EMBL/GenBank/DDBJ whole genome shotgun (WGS) entry which is preliminary data.</text>
</comment>
<dbReference type="EMBL" id="JBBMQS010000005">
    <property type="protein sequence ID" value="MEM5497599.1"/>
    <property type="molecule type" value="Genomic_DNA"/>
</dbReference>
<dbReference type="Proteomes" id="UP001461163">
    <property type="component" value="Unassembled WGS sequence"/>
</dbReference>
<accession>A0ABU9SUP3</accession>
<name>A0ABU9SUP3_9ALTE</name>
<feature type="chain" id="PRO_5046238393" evidence="1">
    <location>
        <begin position="25"/>
        <end position="92"/>
    </location>
</feature>
<keyword evidence="3" id="KW-1185">Reference proteome</keyword>
<evidence type="ECO:0000256" key="1">
    <source>
        <dbReference type="SAM" id="SignalP"/>
    </source>
</evidence>
<organism evidence="2 3">
    <name type="scientific">Paraglaciecola mesophila</name>
    <dbReference type="NCBI Taxonomy" id="197222"/>
    <lineage>
        <taxon>Bacteria</taxon>
        <taxon>Pseudomonadati</taxon>
        <taxon>Pseudomonadota</taxon>
        <taxon>Gammaproteobacteria</taxon>
        <taxon>Alteromonadales</taxon>
        <taxon>Alteromonadaceae</taxon>
        <taxon>Paraglaciecola</taxon>
    </lineage>
</organism>
<keyword evidence="1" id="KW-0732">Signal</keyword>
<protein>
    <submittedName>
        <fullName evidence="2">Uncharacterized protein</fullName>
    </submittedName>
</protein>
<feature type="signal peptide" evidence="1">
    <location>
        <begin position="1"/>
        <end position="24"/>
    </location>
</feature>
<evidence type="ECO:0000313" key="2">
    <source>
        <dbReference type="EMBL" id="MEM5497599.1"/>
    </source>
</evidence>
<proteinExistence type="predicted"/>